<keyword evidence="8" id="KW-1185">Reference proteome</keyword>
<feature type="binding site" evidence="4">
    <location>
        <position position="288"/>
    </location>
    <ligand>
        <name>S-adenosyl-L-methionine</name>
        <dbReference type="ChEBI" id="CHEBI:59789"/>
    </ligand>
</feature>
<evidence type="ECO:0000259" key="6">
    <source>
        <dbReference type="PROSITE" id="PS50926"/>
    </source>
</evidence>
<keyword evidence="1 4" id="KW-0489">Methyltransferase</keyword>
<dbReference type="InterPro" id="IPR012340">
    <property type="entry name" value="NA-bd_OB-fold"/>
</dbReference>
<reference evidence="7 8" key="1">
    <citation type="submission" date="2023-03" db="EMBL/GenBank/DDBJ databases">
        <title>Bacillus Genome Sequencing.</title>
        <authorList>
            <person name="Dunlap C."/>
        </authorList>
    </citation>
    <scope>NUCLEOTIDE SEQUENCE [LARGE SCALE GENOMIC DNA]</scope>
    <source>
        <strain evidence="7 8">B-4107</strain>
    </source>
</reference>
<dbReference type="InterPro" id="IPR002792">
    <property type="entry name" value="TRAM_dom"/>
</dbReference>
<dbReference type="CDD" id="cd02440">
    <property type="entry name" value="AdoMet_MTases"/>
    <property type="match status" value="1"/>
</dbReference>
<dbReference type="Pfam" id="PF01938">
    <property type="entry name" value="TRAM"/>
    <property type="match status" value="1"/>
</dbReference>
<dbReference type="Pfam" id="PF05958">
    <property type="entry name" value="tRNA_U5-meth_tr"/>
    <property type="match status" value="1"/>
</dbReference>
<proteinExistence type="inferred from homology"/>
<keyword evidence="3 4" id="KW-0949">S-adenosyl-L-methionine</keyword>
<dbReference type="EMBL" id="JAROAS010000017">
    <property type="protein sequence ID" value="MED4128408.1"/>
    <property type="molecule type" value="Genomic_DNA"/>
</dbReference>
<dbReference type="Gene3D" id="2.40.50.140">
    <property type="entry name" value="Nucleic acid-binding proteins"/>
    <property type="match status" value="1"/>
</dbReference>
<organism evidence="7 8">
    <name type="scientific">Shouchella miscanthi</name>
    <dbReference type="NCBI Taxonomy" id="2598861"/>
    <lineage>
        <taxon>Bacteria</taxon>
        <taxon>Bacillati</taxon>
        <taxon>Bacillota</taxon>
        <taxon>Bacilli</taxon>
        <taxon>Bacillales</taxon>
        <taxon>Bacillaceae</taxon>
        <taxon>Shouchella</taxon>
    </lineage>
</organism>
<evidence type="ECO:0000256" key="4">
    <source>
        <dbReference type="PROSITE-ProRule" id="PRU01024"/>
    </source>
</evidence>
<feature type="binding site" evidence="4">
    <location>
        <position position="317"/>
    </location>
    <ligand>
        <name>S-adenosyl-L-methionine</name>
        <dbReference type="ChEBI" id="CHEBI:59789"/>
    </ligand>
</feature>
<protein>
    <submittedName>
        <fullName evidence="7">23S rRNA (Uracil(1939)-C(5))-methyltransferase RlmD</fullName>
        <ecNumber evidence="7">2.1.1.190</ecNumber>
    </submittedName>
</protein>
<comment type="similarity">
    <text evidence="4">Belongs to the class I-like SAM-binding methyltransferase superfamily. RNA M5U methyltransferase family.</text>
</comment>
<gene>
    <name evidence="7" type="primary">rlmD</name>
    <name evidence="7" type="ORF">P5F74_09725</name>
</gene>
<dbReference type="SUPFAM" id="SSF53335">
    <property type="entry name" value="S-adenosyl-L-methionine-dependent methyltransferases"/>
    <property type="match status" value="1"/>
</dbReference>
<dbReference type="PANTHER" id="PTHR11061">
    <property type="entry name" value="RNA M5U METHYLTRANSFERASE"/>
    <property type="match status" value="1"/>
</dbReference>
<dbReference type="InterPro" id="IPR029063">
    <property type="entry name" value="SAM-dependent_MTases_sf"/>
</dbReference>
<name>A0ABU6NLU4_9BACI</name>
<dbReference type="Proteomes" id="UP001341820">
    <property type="component" value="Unassembled WGS sequence"/>
</dbReference>
<dbReference type="Gene3D" id="3.40.50.150">
    <property type="entry name" value="Vaccinia Virus protein VP39"/>
    <property type="match status" value="1"/>
</dbReference>
<dbReference type="SUPFAM" id="SSF50249">
    <property type="entry name" value="Nucleic acid-binding proteins"/>
    <property type="match status" value="1"/>
</dbReference>
<dbReference type="PANTHER" id="PTHR11061:SF30">
    <property type="entry name" value="TRNA (URACIL(54)-C(5))-METHYLTRANSFERASE"/>
    <property type="match status" value="1"/>
</dbReference>
<evidence type="ECO:0000256" key="3">
    <source>
        <dbReference type="ARBA" id="ARBA00022691"/>
    </source>
</evidence>
<dbReference type="InterPro" id="IPR010280">
    <property type="entry name" value="U5_MeTrfase_fam"/>
</dbReference>
<dbReference type="PROSITE" id="PS50926">
    <property type="entry name" value="TRAM"/>
    <property type="match status" value="1"/>
</dbReference>
<comment type="caution">
    <text evidence="7">The sequence shown here is derived from an EMBL/GenBank/DDBJ whole genome shotgun (WGS) entry which is preliminary data.</text>
</comment>
<feature type="binding site" evidence="4">
    <location>
        <position position="386"/>
    </location>
    <ligand>
        <name>S-adenosyl-L-methionine</name>
        <dbReference type="ChEBI" id="CHEBI:59789"/>
    </ligand>
</feature>
<evidence type="ECO:0000256" key="2">
    <source>
        <dbReference type="ARBA" id="ARBA00022679"/>
    </source>
</evidence>
<dbReference type="NCBIfam" id="TIGR00479">
    <property type="entry name" value="rumA"/>
    <property type="match status" value="1"/>
</dbReference>
<dbReference type="EC" id="2.1.1.190" evidence="7"/>
<sequence>MKQIVPVQKNETLTVTIEDLTHDGSGVAKVKGYALFIPQALPGEKAEVKVVKTKKGYGFARLMNLVDESPNRVEPPCPIFHQCGGCQIQHMDYGAQLHMKQKQVKEVMARIGKLPDVPVHPVVGMNEPWRYRNKSQVPVAFQRGELVAGFYAKRSHHIVDMDECIIQHKENDLVVQTIKRLAKELRIPAYKEEKHNGVLRHIVARYGKTTDQVMVVLVTRGKKLSQKDELIAGIREAIPTVVSVVQNINNERTNVIFGKQTDVLWGETYLYDEINGIRFAISARSFYQVNPDQTNRLYQKALDYAELTGSETVIDAYCGIGTISLFLAQKAKHVYGVEIVPEAITDAKRNAKLNHIDNATFAVGEAEKVIPWWHAQGVTADVIVVDPPRKGCDEALLNTMLKMKPERIVYVSCNPATLARDLRILEDGGYRTKEVTPVDMFPQTNHVECVAVLTLI</sequence>
<dbReference type="PROSITE" id="PS01231">
    <property type="entry name" value="TRMA_2"/>
    <property type="match status" value="1"/>
</dbReference>
<evidence type="ECO:0000256" key="1">
    <source>
        <dbReference type="ARBA" id="ARBA00022603"/>
    </source>
</evidence>
<dbReference type="InterPro" id="IPR030390">
    <property type="entry name" value="MeTrfase_TrmA_AS"/>
</dbReference>
<evidence type="ECO:0000313" key="7">
    <source>
        <dbReference type="EMBL" id="MED4128408.1"/>
    </source>
</evidence>
<feature type="binding site" evidence="4">
    <location>
        <position position="338"/>
    </location>
    <ligand>
        <name>S-adenosyl-L-methionine</name>
        <dbReference type="ChEBI" id="CHEBI:59789"/>
    </ligand>
</feature>
<accession>A0ABU6NLU4</accession>
<dbReference type="GO" id="GO:0008168">
    <property type="term" value="F:methyltransferase activity"/>
    <property type="evidence" value="ECO:0007669"/>
    <property type="project" value="UniProtKB-KW"/>
</dbReference>
<dbReference type="RefSeq" id="WP_328237165.1">
    <property type="nucleotide sequence ID" value="NZ_JAROAS010000017.1"/>
</dbReference>
<evidence type="ECO:0000313" key="8">
    <source>
        <dbReference type="Proteomes" id="UP001341820"/>
    </source>
</evidence>
<dbReference type="GO" id="GO:0032259">
    <property type="term" value="P:methylation"/>
    <property type="evidence" value="ECO:0007669"/>
    <property type="project" value="UniProtKB-KW"/>
</dbReference>
<feature type="domain" description="TRAM" evidence="6">
    <location>
        <begin position="6"/>
        <end position="64"/>
    </location>
</feature>
<feature type="active site" evidence="5">
    <location>
        <position position="413"/>
    </location>
</feature>
<dbReference type="PROSITE" id="PS51687">
    <property type="entry name" value="SAM_MT_RNA_M5U"/>
    <property type="match status" value="1"/>
</dbReference>
<keyword evidence="2 4" id="KW-0808">Transferase</keyword>
<evidence type="ECO:0000256" key="5">
    <source>
        <dbReference type="PROSITE-ProRule" id="PRU10015"/>
    </source>
</evidence>
<dbReference type="PROSITE" id="PS01230">
    <property type="entry name" value="TRMA_1"/>
    <property type="match status" value="1"/>
</dbReference>
<dbReference type="InterPro" id="IPR030391">
    <property type="entry name" value="MeTrfase_TrmA_CS"/>
</dbReference>
<dbReference type="Gene3D" id="2.40.50.1070">
    <property type="match status" value="1"/>
</dbReference>
<feature type="active site" description="Nucleophile" evidence="4">
    <location>
        <position position="413"/>
    </location>
</feature>